<dbReference type="Proteomes" id="UP000267821">
    <property type="component" value="Unassembled WGS sequence"/>
</dbReference>
<accession>A0A3N4M448</accession>
<name>A0A3N4M448_9PEZI</name>
<dbReference type="AlphaFoldDB" id="A0A3N4M448"/>
<dbReference type="InParanoid" id="A0A3N4M448"/>
<sequence length="112" mass="12504">MTLLGILPSLERQLDQDGINDKLLLSYIFTDGKSYIRPKLIFAGTTGPKATIKKTEGHLYYPDITVEFNPTAYNNEDLFLKSIAEEIIPALGSGPSLPTCYRAYSQQILHLL</sequence>
<organism evidence="1 2">
    <name type="scientific">Terfezia boudieri ATCC MYA-4762</name>
    <dbReference type="NCBI Taxonomy" id="1051890"/>
    <lineage>
        <taxon>Eukaryota</taxon>
        <taxon>Fungi</taxon>
        <taxon>Dikarya</taxon>
        <taxon>Ascomycota</taxon>
        <taxon>Pezizomycotina</taxon>
        <taxon>Pezizomycetes</taxon>
        <taxon>Pezizales</taxon>
        <taxon>Pezizaceae</taxon>
        <taxon>Terfezia</taxon>
    </lineage>
</organism>
<reference evidence="1 2" key="1">
    <citation type="journal article" date="2018" name="Nat. Ecol. Evol.">
        <title>Pezizomycetes genomes reveal the molecular basis of ectomycorrhizal truffle lifestyle.</title>
        <authorList>
            <person name="Murat C."/>
            <person name="Payen T."/>
            <person name="Noel B."/>
            <person name="Kuo A."/>
            <person name="Morin E."/>
            <person name="Chen J."/>
            <person name="Kohler A."/>
            <person name="Krizsan K."/>
            <person name="Balestrini R."/>
            <person name="Da Silva C."/>
            <person name="Montanini B."/>
            <person name="Hainaut M."/>
            <person name="Levati E."/>
            <person name="Barry K.W."/>
            <person name="Belfiori B."/>
            <person name="Cichocki N."/>
            <person name="Clum A."/>
            <person name="Dockter R.B."/>
            <person name="Fauchery L."/>
            <person name="Guy J."/>
            <person name="Iotti M."/>
            <person name="Le Tacon F."/>
            <person name="Lindquist E.A."/>
            <person name="Lipzen A."/>
            <person name="Malagnac F."/>
            <person name="Mello A."/>
            <person name="Molinier V."/>
            <person name="Miyauchi S."/>
            <person name="Poulain J."/>
            <person name="Riccioni C."/>
            <person name="Rubini A."/>
            <person name="Sitrit Y."/>
            <person name="Splivallo R."/>
            <person name="Traeger S."/>
            <person name="Wang M."/>
            <person name="Zifcakova L."/>
            <person name="Wipf D."/>
            <person name="Zambonelli A."/>
            <person name="Paolocci F."/>
            <person name="Nowrousian M."/>
            <person name="Ottonello S."/>
            <person name="Baldrian P."/>
            <person name="Spatafora J.W."/>
            <person name="Henrissat B."/>
            <person name="Nagy L.G."/>
            <person name="Aury J.M."/>
            <person name="Wincker P."/>
            <person name="Grigoriev I.V."/>
            <person name="Bonfante P."/>
            <person name="Martin F.M."/>
        </authorList>
    </citation>
    <scope>NUCLEOTIDE SEQUENCE [LARGE SCALE GENOMIC DNA]</scope>
    <source>
        <strain evidence="1 2">ATCC MYA-4762</strain>
    </source>
</reference>
<dbReference type="EMBL" id="ML121527">
    <property type="protein sequence ID" value="RPB29914.1"/>
    <property type="molecule type" value="Genomic_DNA"/>
</dbReference>
<evidence type="ECO:0000313" key="1">
    <source>
        <dbReference type="EMBL" id="RPB29914.1"/>
    </source>
</evidence>
<keyword evidence="2" id="KW-1185">Reference proteome</keyword>
<protein>
    <submittedName>
        <fullName evidence="1">Uncharacterized protein</fullName>
    </submittedName>
</protein>
<dbReference type="STRING" id="1051890.A0A3N4M448"/>
<dbReference type="OrthoDB" id="5422788at2759"/>
<proteinExistence type="predicted"/>
<gene>
    <name evidence="1" type="ORF">L211DRAFT_51815</name>
</gene>
<evidence type="ECO:0000313" key="2">
    <source>
        <dbReference type="Proteomes" id="UP000267821"/>
    </source>
</evidence>